<feature type="region of interest" description="Disordered" evidence="1">
    <location>
        <begin position="420"/>
        <end position="470"/>
    </location>
</feature>
<sequence length="710" mass="80890">TVENLNEILYNINLYDDENLEEEFINEEQQNIFPIPEEEILNIEELLNLHADDFTKYLGDIIVDTFDITDSDDNEKTNIQDNNGVEEDWDPETPISSDEEILKPTFPPTLTIDEIMPKYVNNKSNKSIIFPNAFIIYRMALLKEYRKENIKPPSMAEDVKSNVKKNKLQITFDKNMNEVGESGQVLHSKDLSFGADYANHNQIKDNEAQYSLSGFLTIEDSTVDAMDPSDNGSVINSQVETYSHHNFLDPNDQEYKSLEGLEGELIKNQNINHIFDDSNPFNSIQLNEPIINIWSDNGLNFCCNSNFRDDSEFISIKSTISSRISATSYIEIEKLQKLLISRKDDINDLLKSQPVYAIGIDFHNDSISPCISCWVSKPLDILILECLEAMFENQFEAIYQISISDKIDINQNLSELSKNLKKEQESVKDEEKDKSSNNNGSDNDNRSDNDSNNGNRGGDSNGSKDNDSGNNENCITISSVAIVNTVDPEIFQKFTFATHLHAKFSPPNLERGHGYFLDSVELNRSVKISNGRETNFEGQIGTAPNISAKGGIKSVTNTKFTSDEWELNYSGCHTTGDAWSYRYVSNNFDKDGKRRTSYVPRRHSAKWQTKKNMSRFRINITQIMRYKVNSVLQLISQKPEFITCPVIAHNLEISFNNFKNFNANFAKLARSNKGIYDIDNNINIRIPDIQNLDKKIIIKRLFVPIASKAN</sequence>
<dbReference type="OrthoDB" id="2447036at2759"/>
<evidence type="ECO:0000313" key="3">
    <source>
        <dbReference type="Proteomes" id="UP000789570"/>
    </source>
</evidence>
<accession>A0A9N9BZV9</accession>
<evidence type="ECO:0000313" key="2">
    <source>
        <dbReference type="EMBL" id="CAG8585705.1"/>
    </source>
</evidence>
<name>A0A9N9BZV9_9GLOM</name>
<feature type="non-terminal residue" evidence="2">
    <location>
        <position position="1"/>
    </location>
</feature>
<evidence type="ECO:0000256" key="1">
    <source>
        <dbReference type="SAM" id="MobiDB-lite"/>
    </source>
</evidence>
<protein>
    <submittedName>
        <fullName evidence="2">6301_t:CDS:1</fullName>
    </submittedName>
</protein>
<reference evidence="2" key="1">
    <citation type="submission" date="2021-06" db="EMBL/GenBank/DDBJ databases">
        <authorList>
            <person name="Kallberg Y."/>
            <person name="Tangrot J."/>
            <person name="Rosling A."/>
        </authorList>
    </citation>
    <scope>NUCLEOTIDE SEQUENCE</scope>
    <source>
        <strain evidence="2">UK204</strain>
    </source>
</reference>
<proteinExistence type="predicted"/>
<keyword evidence="3" id="KW-1185">Reference proteome</keyword>
<dbReference type="EMBL" id="CAJVPQ010002153">
    <property type="protein sequence ID" value="CAG8585705.1"/>
    <property type="molecule type" value="Genomic_DNA"/>
</dbReference>
<feature type="compositionally biased region" description="Basic and acidic residues" evidence="1">
    <location>
        <begin position="420"/>
        <end position="435"/>
    </location>
</feature>
<gene>
    <name evidence="2" type="ORF">FCALED_LOCUS7827</name>
</gene>
<organism evidence="2 3">
    <name type="scientific">Funneliformis caledonium</name>
    <dbReference type="NCBI Taxonomy" id="1117310"/>
    <lineage>
        <taxon>Eukaryota</taxon>
        <taxon>Fungi</taxon>
        <taxon>Fungi incertae sedis</taxon>
        <taxon>Mucoromycota</taxon>
        <taxon>Glomeromycotina</taxon>
        <taxon>Glomeromycetes</taxon>
        <taxon>Glomerales</taxon>
        <taxon>Glomeraceae</taxon>
        <taxon>Funneliformis</taxon>
    </lineage>
</organism>
<dbReference type="Proteomes" id="UP000789570">
    <property type="component" value="Unassembled WGS sequence"/>
</dbReference>
<feature type="region of interest" description="Disordered" evidence="1">
    <location>
        <begin position="73"/>
        <end position="93"/>
    </location>
</feature>
<dbReference type="AlphaFoldDB" id="A0A9N9BZV9"/>
<comment type="caution">
    <text evidence="2">The sequence shown here is derived from an EMBL/GenBank/DDBJ whole genome shotgun (WGS) entry which is preliminary data.</text>
</comment>